<organism evidence="7 8">
    <name type="scientific">Plastoroseomonas arctica</name>
    <dbReference type="NCBI Taxonomy" id="1509237"/>
    <lineage>
        <taxon>Bacteria</taxon>
        <taxon>Pseudomonadati</taxon>
        <taxon>Pseudomonadota</taxon>
        <taxon>Alphaproteobacteria</taxon>
        <taxon>Acetobacterales</taxon>
        <taxon>Acetobacteraceae</taxon>
        <taxon>Plastoroseomonas</taxon>
    </lineage>
</organism>
<reference evidence="7" key="2">
    <citation type="journal article" date="2021" name="Syst. Appl. Microbiol.">
        <title>Roseomonas hellenica sp. nov., isolated from roots of wild-growing Alkanna tinctoria.</title>
        <authorList>
            <person name="Rat A."/>
            <person name="Naranjo H.D."/>
            <person name="Lebbe L."/>
            <person name="Cnockaert M."/>
            <person name="Krigas N."/>
            <person name="Grigoriadou K."/>
            <person name="Maloupa E."/>
            <person name="Willems A."/>
        </authorList>
    </citation>
    <scope>NUCLEOTIDE SEQUENCE</scope>
    <source>
        <strain evidence="7">LMG 28251</strain>
    </source>
</reference>
<evidence type="ECO:0000256" key="3">
    <source>
        <dbReference type="ARBA" id="ARBA00023027"/>
    </source>
</evidence>
<dbReference type="InterPro" id="IPR016163">
    <property type="entry name" value="Ald_DH_C"/>
</dbReference>
<comment type="similarity">
    <text evidence="1 4">Belongs to the aldehyde dehydrogenase family.</text>
</comment>
<dbReference type="GO" id="GO:0004029">
    <property type="term" value="F:aldehyde dehydrogenase (NAD+) activity"/>
    <property type="evidence" value="ECO:0007669"/>
    <property type="project" value="TreeGrafter"/>
</dbReference>
<gene>
    <name evidence="7" type="ORF">GXW79_04460</name>
</gene>
<dbReference type="PROSITE" id="PS00070">
    <property type="entry name" value="ALDEHYDE_DEHYDR_CYS"/>
    <property type="match status" value="1"/>
</dbReference>
<evidence type="ECO:0000313" key="8">
    <source>
        <dbReference type="Proteomes" id="UP001196068"/>
    </source>
</evidence>
<evidence type="ECO:0000256" key="2">
    <source>
        <dbReference type="ARBA" id="ARBA00023002"/>
    </source>
</evidence>
<dbReference type="RefSeq" id="WP_211873143.1">
    <property type="nucleotide sequence ID" value="NZ_JAAEDH010000003.1"/>
</dbReference>
<evidence type="ECO:0000256" key="5">
    <source>
        <dbReference type="PIRSR" id="PIRSR036492-1"/>
    </source>
</evidence>
<protein>
    <recommendedName>
        <fullName evidence="4">Aldehyde dehydrogenase</fullName>
    </recommendedName>
</protein>
<dbReference type="AlphaFoldDB" id="A0AAF1KNB1"/>
<dbReference type="Pfam" id="PF00171">
    <property type="entry name" value="Aldedh"/>
    <property type="match status" value="1"/>
</dbReference>
<dbReference type="PANTHER" id="PTHR43570">
    <property type="entry name" value="ALDEHYDE DEHYDROGENASE"/>
    <property type="match status" value="1"/>
</dbReference>
<dbReference type="PIRSF" id="PIRSF036492">
    <property type="entry name" value="ALDH"/>
    <property type="match status" value="1"/>
</dbReference>
<dbReference type="GO" id="GO:0005737">
    <property type="term" value="C:cytoplasm"/>
    <property type="evidence" value="ECO:0007669"/>
    <property type="project" value="TreeGrafter"/>
</dbReference>
<dbReference type="GO" id="GO:0006081">
    <property type="term" value="P:aldehyde metabolic process"/>
    <property type="evidence" value="ECO:0007669"/>
    <property type="project" value="InterPro"/>
</dbReference>
<evidence type="ECO:0000313" key="7">
    <source>
        <dbReference type="EMBL" id="MBR0654328.1"/>
    </source>
</evidence>
<dbReference type="Gene3D" id="3.40.309.10">
    <property type="entry name" value="Aldehyde Dehydrogenase, Chain A, domain 2"/>
    <property type="match status" value="1"/>
</dbReference>
<comment type="caution">
    <text evidence="7">The sequence shown here is derived from an EMBL/GenBank/DDBJ whole genome shotgun (WGS) entry which is preliminary data.</text>
</comment>
<evidence type="ECO:0000256" key="1">
    <source>
        <dbReference type="ARBA" id="ARBA00009986"/>
    </source>
</evidence>
<dbReference type="Proteomes" id="UP001196068">
    <property type="component" value="Unassembled WGS sequence"/>
</dbReference>
<dbReference type="Gene3D" id="3.40.605.10">
    <property type="entry name" value="Aldehyde Dehydrogenase, Chain A, domain 1"/>
    <property type="match status" value="1"/>
</dbReference>
<keyword evidence="3" id="KW-0520">NAD</keyword>
<dbReference type="InterPro" id="IPR012394">
    <property type="entry name" value="Aldehyde_DH_NAD(P)"/>
</dbReference>
<dbReference type="PANTHER" id="PTHR43570:SF20">
    <property type="entry name" value="ALDEHYDE DEHYDROGENASE ALDX-RELATED"/>
    <property type="match status" value="1"/>
</dbReference>
<proteinExistence type="inferred from homology"/>
<evidence type="ECO:0000259" key="6">
    <source>
        <dbReference type="Pfam" id="PF00171"/>
    </source>
</evidence>
<name>A0AAF1KNB1_9PROT</name>
<feature type="active site" evidence="5">
    <location>
        <position position="207"/>
    </location>
</feature>
<dbReference type="InterPro" id="IPR016160">
    <property type="entry name" value="Ald_DH_CS_CYS"/>
</dbReference>
<keyword evidence="2 4" id="KW-0560">Oxidoreductase</keyword>
<sequence length="444" mass="46993">MSPAAALAALRAEPGIPDLAARRAMLHRLDKVMIRRAEEIAAALDADYGGRSRIETMLADIILVADCARHARRNLARWARPRRHSVPFPFQPAGARVECVPMGVIGIMAPWNYPFQLALLPAIDALAAGNRVVIKPSELLPRSAALIAEILAEAPGPGFARVVQGGPDVAADFAAQPWDHLVFTGGTATGRRVMRAAAETLTPLTLELGGKCPALVLPGADLARAAREILVGKAINAGQTCIAPDTVLLVGHGRADFTAACRATGIALPETALASDAQAARMARFAEGACLTPLGADRSPRHRAIALAEAPDDHPLLHEEVFGPILPVVETADLPAALAWIAARPSPLAIYSFGATRAEENTIAVGTRSGAIIAGRCVEQAAIPGLPFGGLGQSGFGRYRGEAGFRAFSNQRVRMWRGTWSLSRLFDEPRGTWAEKIISRLLGH</sequence>
<dbReference type="InterPro" id="IPR015590">
    <property type="entry name" value="Aldehyde_DH_dom"/>
</dbReference>
<feature type="active site" evidence="5">
    <location>
        <position position="241"/>
    </location>
</feature>
<dbReference type="SUPFAM" id="SSF53720">
    <property type="entry name" value="ALDH-like"/>
    <property type="match status" value="1"/>
</dbReference>
<feature type="domain" description="Aldehyde dehydrogenase" evidence="6">
    <location>
        <begin position="18"/>
        <end position="411"/>
    </location>
</feature>
<keyword evidence="8" id="KW-1185">Reference proteome</keyword>
<reference evidence="7" key="1">
    <citation type="submission" date="2020-01" db="EMBL/GenBank/DDBJ databases">
        <authorList>
            <person name="Rat A."/>
        </authorList>
    </citation>
    <scope>NUCLEOTIDE SEQUENCE</scope>
    <source>
        <strain evidence="7">LMG 28251</strain>
    </source>
</reference>
<accession>A0AAF1KNB1</accession>
<dbReference type="InterPro" id="IPR016161">
    <property type="entry name" value="Ald_DH/histidinol_DH"/>
</dbReference>
<evidence type="ECO:0000256" key="4">
    <source>
        <dbReference type="PIRNR" id="PIRNR036492"/>
    </source>
</evidence>
<dbReference type="EMBL" id="JAAEDH010000003">
    <property type="protein sequence ID" value="MBR0654328.1"/>
    <property type="molecule type" value="Genomic_DNA"/>
</dbReference>
<dbReference type="InterPro" id="IPR016162">
    <property type="entry name" value="Ald_DH_N"/>
</dbReference>